<proteinExistence type="predicted"/>
<reference evidence="2" key="1">
    <citation type="journal article" date="2010" name="Science">
        <title>Plasticity of animal genome architecture unmasked by rapid evolution of a pelagic tunicate.</title>
        <authorList>
            <person name="Denoeud F."/>
            <person name="Henriet S."/>
            <person name="Mungpakdee S."/>
            <person name="Aury J.M."/>
            <person name="Da Silva C."/>
            <person name="Brinkmann H."/>
            <person name="Mikhaleva J."/>
            <person name="Olsen L.C."/>
            <person name="Jubin C."/>
            <person name="Canestro C."/>
            <person name="Bouquet J.M."/>
            <person name="Danks G."/>
            <person name="Poulain J."/>
            <person name="Campsteijn C."/>
            <person name="Adamski M."/>
            <person name="Cross I."/>
            <person name="Yadetie F."/>
            <person name="Muffato M."/>
            <person name="Louis A."/>
            <person name="Butcher S."/>
            <person name="Tsagkogeorga G."/>
            <person name="Konrad A."/>
            <person name="Singh S."/>
            <person name="Jensen M.F."/>
            <person name="Cong E.H."/>
            <person name="Eikeseth-Otteraa H."/>
            <person name="Noel B."/>
            <person name="Anthouard V."/>
            <person name="Porcel B.M."/>
            <person name="Kachouri-Lafond R."/>
            <person name="Nishino A."/>
            <person name="Ugolini M."/>
            <person name="Chourrout P."/>
            <person name="Nishida H."/>
            <person name="Aasland R."/>
            <person name="Huzurbazar S."/>
            <person name="Westhof E."/>
            <person name="Delsuc F."/>
            <person name="Lehrach H."/>
            <person name="Reinhardt R."/>
            <person name="Weissenbach J."/>
            <person name="Roy S.W."/>
            <person name="Artiguenave F."/>
            <person name="Postlethwait J.H."/>
            <person name="Manak J.R."/>
            <person name="Thompson E.M."/>
            <person name="Jaillon O."/>
            <person name="Du Pasquier L."/>
            <person name="Boudinot P."/>
            <person name="Liberles D.A."/>
            <person name="Volff J.N."/>
            <person name="Philippe H."/>
            <person name="Lenhard B."/>
            <person name="Roest Crollius H."/>
            <person name="Wincker P."/>
            <person name="Chourrout D."/>
        </authorList>
    </citation>
    <scope>NUCLEOTIDE SEQUENCE [LARGE SCALE GENOMIC DNA]</scope>
</reference>
<name>E4Y624_OIKDI</name>
<feature type="region of interest" description="Disordered" evidence="1">
    <location>
        <begin position="27"/>
        <end position="50"/>
    </location>
</feature>
<protein>
    <submittedName>
        <fullName evidence="2">Uncharacterized protein</fullName>
    </submittedName>
</protein>
<evidence type="ECO:0000256" key="1">
    <source>
        <dbReference type="SAM" id="MobiDB-lite"/>
    </source>
</evidence>
<sequence>MSQQAQYVQSPGTVYVHQQGYPQQVVYQQGPPVGRPGGPPVATPVQYVQQPPQSRYQQQQQIVYQQQQQR</sequence>
<accession>E4Y624</accession>
<feature type="compositionally biased region" description="Pro residues" evidence="1">
    <location>
        <begin position="33"/>
        <end position="42"/>
    </location>
</feature>
<dbReference type="Proteomes" id="UP000011014">
    <property type="component" value="Unassembled WGS sequence"/>
</dbReference>
<organism evidence="2">
    <name type="scientific">Oikopleura dioica</name>
    <name type="common">Tunicate</name>
    <dbReference type="NCBI Taxonomy" id="34765"/>
    <lineage>
        <taxon>Eukaryota</taxon>
        <taxon>Metazoa</taxon>
        <taxon>Chordata</taxon>
        <taxon>Tunicata</taxon>
        <taxon>Appendicularia</taxon>
        <taxon>Copelata</taxon>
        <taxon>Oikopleuridae</taxon>
        <taxon>Oikopleura</taxon>
    </lineage>
</organism>
<evidence type="ECO:0000313" key="2">
    <source>
        <dbReference type="EMBL" id="CBY31074.1"/>
    </source>
</evidence>
<gene>
    <name evidence="2" type="ORF">GSOID_T00019028001</name>
</gene>
<dbReference type="EMBL" id="FN654291">
    <property type="protein sequence ID" value="CBY31074.1"/>
    <property type="molecule type" value="Genomic_DNA"/>
</dbReference>
<dbReference type="AlphaFoldDB" id="E4Y624"/>